<evidence type="ECO:0000256" key="8">
    <source>
        <dbReference type="ARBA" id="ARBA00023180"/>
    </source>
</evidence>
<dbReference type="FunFam" id="2.60.40.10:FF:000035">
    <property type="entry name" value="Contactin 1"/>
    <property type="match status" value="1"/>
</dbReference>
<sequence length="461" mass="51541">MTSALSQQQYQLAFHHSNEQLQCHLWQNCKKGPPGPPGGVRVEEIKDNSVKLSWSRGADNHNPISRYVIESRNMLSEEWKVAKTTPSVIEGNMEFANVSYLIPWMEYEFRVFAVNTLGIGEPSVPSPKVKTLEAGRATCQPLPRSAICPINSEGLPQFLAIHCECALESPVPREYHFGSNFGYIVAFKPHGDKEWRKVMVASPEARRYVHKDSTITPSTEFQVKVKAYNNKGEGPYSLTAAIFSAQDAPTEAPLMVNIQTLTSSEAVINWLPVSQQSVDGYQIRYWRTQDTEAAAQLVQVTSQENSTRLENLLPDSHYRLEVRAYNSAGYGPPSIQYDIYTRKAPPSRPPKIIRKHIVGSHVSIMWEHVEPLANESKVESYKVLYRQQGQLGGTLYSTGKHFIDIPLHKDGDYIVEVRAHSAGGDGAVAQVRIEDTATQCRAAVPKTVEPFQVVRIAVPEI</sequence>
<feature type="domain" description="Fibronectin type-III" evidence="10">
    <location>
        <begin position="36"/>
        <end position="134"/>
    </location>
</feature>
<evidence type="ECO:0000256" key="4">
    <source>
        <dbReference type="ARBA" id="ARBA00022737"/>
    </source>
</evidence>
<evidence type="ECO:0000256" key="5">
    <source>
        <dbReference type="ARBA" id="ARBA00022889"/>
    </source>
</evidence>
<evidence type="ECO:0000256" key="2">
    <source>
        <dbReference type="ARBA" id="ARBA00022475"/>
    </source>
</evidence>
<dbReference type="InterPro" id="IPR003961">
    <property type="entry name" value="FN3_dom"/>
</dbReference>
<evidence type="ECO:0000259" key="10">
    <source>
        <dbReference type="PROSITE" id="PS50853"/>
    </source>
</evidence>
<feature type="non-terminal residue" evidence="11">
    <location>
        <position position="461"/>
    </location>
</feature>
<dbReference type="AlphaFoldDB" id="A0A8X8BMI6"/>
<feature type="domain" description="Fibronectin type-III" evidence="10">
    <location>
        <begin position="252"/>
        <end position="344"/>
    </location>
</feature>
<evidence type="ECO:0000313" key="11">
    <source>
        <dbReference type="EMBL" id="KAG2459747.1"/>
    </source>
</evidence>
<keyword evidence="7" id="KW-1015">Disulfide bond</keyword>
<dbReference type="EMBL" id="JAATIS010005064">
    <property type="protein sequence ID" value="KAG2459747.1"/>
    <property type="molecule type" value="Genomic_DNA"/>
</dbReference>
<dbReference type="PROSITE" id="PS50853">
    <property type="entry name" value="FN3"/>
    <property type="match status" value="3"/>
</dbReference>
<keyword evidence="9" id="KW-0393">Immunoglobulin domain</keyword>
<organism evidence="11 12">
    <name type="scientific">Polypterus senegalus</name>
    <name type="common">Senegal bichir</name>
    <dbReference type="NCBI Taxonomy" id="55291"/>
    <lineage>
        <taxon>Eukaryota</taxon>
        <taxon>Metazoa</taxon>
        <taxon>Chordata</taxon>
        <taxon>Craniata</taxon>
        <taxon>Vertebrata</taxon>
        <taxon>Euteleostomi</taxon>
        <taxon>Actinopterygii</taxon>
        <taxon>Polypteriformes</taxon>
        <taxon>Polypteridae</taxon>
        <taxon>Polypterus</taxon>
    </lineage>
</organism>
<dbReference type="SMART" id="SM00060">
    <property type="entry name" value="FN3"/>
    <property type="match status" value="4"/>
</dbReference>
<dbReference type="CDD" id="cd00063">
    <property type="entry name" value="FN3"/>
    <property type="match status" value="4"/>
</dbReference>
<evidence type="ECO:0000256" key="1">
    <source>
        <dbReference type="ARBA" id="ARBA00004236"/>
    </source>
</evidence>
<dbReference type="PANTHER" id="PTHR13817">
    <property type="entry name" value="TITIN"/>
    <property type="match status" value="1"/>
</dbReference>
<evidence type="ECO:0000256" key="7">
    <source>
        <dbReference type="ARBA" id="ARBA00023157"/>
    </source>
</evidence>
<keyword evidence="8" id="KW-0325">Glycoprotein</keyword>
<gene>
    <name evidence="11" type="primary">Cntn1_0</name>
    <name evidence="11" type="ORF">GTO96_0021296</name>
</gene>
<dbReference type="InterPro" id="IPR036116">
    <property type="entry name" value="FN3_sf"/>
</dbReference>
<comment type="subcellular location">
    <subcellularLocation>
        <location evidence="1">Cell membrane</location>
    </subcellularLocation>
</comment>
<dbReference type="Proteomes" id="UP000886611">
    <property type="component" value="Unassembled WGS sequence"/>
</dbReference>
<keyword evidence="2" id="KW-1003">Cell membrane</keyword>
<dbReference type="PANTHER" id="PTHR13817:SF77">
    <property type="entry name" value="CONTACTIN-1"/>
    <property type="match status" value="1"/>
</dbReference>
<dbReference type="GO" id="GO:0005886">
    <property type="term" value="C:plasma membrane"/>
    <property type="evidence" value="ECO:0007669"/>
    <property type="project" value="UniProtKB-SubCell"/>
</dbReference>
<dbReference type="Gene3D" id="2.60.40.10">
    <property type="entry name" value="Immunoglobulins"/>
    <property type="match status" value="4"/>
</dbReference>
<keyword evidence="6" id="KW-0472">Membrane</keyword>
<evidence type="ECO:0000256" key="9">
    <source>
        <dbReference type="ARBA" id="ARBA00023319"/>
    </source>
</evidence>
<protein>
    <submittedName>
        <fullName evidence="11">CNTN1 protein</fullName>
    </submittedName>
</protein>
<proteinExistence type="predicted"/>
<reference evidence="11 12" key="1">
    <citation type="journal article" date="2021" name="Cell">
        <title>Tracing the genetic footprints of vertebrate landing in non-teleost ray-finned fishes.</title>
        <authorList>
            <person name="Bi X."/>
            <person name="Wang K."/>
            <person name="Yang L."/>
            <person name="Pan H."/>
            <person name="Jiang H."/>
            <person name="Wei Q."/>
            <person name="Fang M."/>
            <person name="Yu H."/>
            <person name="Zhu C."/>
            <person name="Cai Y."/>
            <person name="He Y."/>
            <person name="Gan X."/>
            <person name="Zeng H."/>
            <person name="Yu D."/>
            <person name="Zhu Y."/>
            <person name="Jiang H."/>
            <person name="Qiu Q."/>
            <person name="Yang H."/>
            <person name="Zhang Y.E."/>
            <person name="Wang W."/>
            <person name="Zhu M."/>
            <person name="He S."/>
            <person name="Zhang G."/>
        </authorList>
    </citation>
    <scope>NUCLEOTIDE SEQUENCE [LARGE SCALE GENOMIC DNA]</scope>
    <source>
        <strain evidence="11">Bchr_013</strain>
    </source>
</reference>
<dbReference type="InterPro" id="IPR013783">
    <property type="entry name" value="Ig-like_fold"/>
</dbReference>
<feature type="domain" description="Fibronectin type-III" evidence="10">
    <location>
        <begin position="152"/>
        <end position="248"/>
    </location>
</feature>
<evidence type="ECO:0000256" key="6">
    <source>
        <dbReference type="ARBA" id="ARBA00023136"/>
    </source>
</evidence>
<evidence type="ECO:0000313" key="12">
    <source>
        <dbReference type="Proteomes" id="UP000886611"/>
    </source>
</evidence>
<name>A0A8X8BMI6_POLSE</name>
<dbReference type="FunFam" id="2.60.40.10:FF:000028">
    <property type="entry name" value="Neuronal cell adhesion molecule"/>
    <property type="match status" value="1"/>
</dbReference>
<dbReference type="Pfam" id="PF00041">
    <property type="entry name" value="fn3"/>
    <property type="match status" value="2"/>
</dbReference>
<keyword evidence="5" id="KW-0130">Cell adhesion</keyword>
<dbReference type="SUPFAM" id="SSF49265">
    <property type="entry name" value="Fibronectin type III"/>
    <property type="match status" value="2"/>
</dbReference>
<dbReference type="GO" id="GO:0007155">
    <property type="term" value="P:cell adhesion"/>
    <property type="evidence" value="ECO:0007669"/>
    <property type="project" value="UniProtKB-KW"/>
</dbReference>
<dbReference type="FunFam" id="2.60.40.10:FF:000054">
    <property type="entry name" value="Contactin 1"/>
    <property type="match status" value="1"/>
</dbReference>
<keyword evidence="3" id="KW-0732">Signal</keyword>
<keyword evidence="4" id="KW-0677">Repeat</keyword>
<evidence type="ECO:0000256" key="3">
    <source>
        <dbReference type="ARBA" id="ARBA00022729"/>
    </source>
</evidence>
<dbReference type="InterPro" id="IPR050964">
    <property type="entry name" value="Striated_Muscle_Regulatory"/>
</dbReference>
<keyword evidence="12" id="KW-1185">Reference proteome</keyword>
<accession>A0A8X8BMI6</accession>
<dbReference type="FunFam" id="2.60.40.10:FF:000047">
    <property type="entry name" value="Contactin 1"/>
    <property type="match status" value="1"/>
</dbReference>
<comment type="caution">
    <text evidence="11">The sequence shown here is derived from an EMBL/GenBank/DDBJ whole genome shotgun (WGS) entry which is preliminary data.</text>
</comment>
<feature type="non-terminal residue" evidence="11">
    <location>
        <position position="1"/>
    </location>
</feature>